<comment type="caution">
    <text evidence="1">The sequence shown here is derived from an EMBL/GenBank/DDBJ whole genome shotgun (WGS) entry which is preliminary data.</text>
</comment>
<organism evidence="1 2">
    <name type="scientific">Polyplax serrata</name>
    <name type="common">Common mouse louse</name>
    <dbReference type="NCBI Taxonomy" id="468196"/>
    <lineage>
        <taxon>Eukaryota</taxon>
        <taxon>Metazoa</taxon>
        <taxon>Ecdysozoa</taxon>
        <taxon>Arthropoda</taxon>
        <taxon>Hexapoda</taxon>
        <taxon>Insecta</taxon>
        <taxon>Pterygota</taxon>
        <taxon>Neoptera</taxon>
        <taxon>Paraneoptera</taxon>
        <taxon>Psocodea</taxon>
        <taxon>Troctomorpha</taxon>
        <taxon>Phthiraptera</taxon>
        <taxon>Anoplura</taxon>
        <taxon>Polyplacidae</taxon>
        <taxon>Polyplax</taxon>
    </lineage>
</organism>
<evidence type="ECO:0000313" key="2">
    <source>
        <dbReference type="Proteomes" id="UP001359485"/>
    </source>
</evidence>
<keyword evidence="2" id="KW-1185">Reference proteome</keyword>
<name>A0ABR1B4A2_POLSC</name>
<protein>
    <submittedName>
        <fullName evidence="1">Uncharacterized protein</fullName>
    </submittedName>
</protein>
<evidence type="ECO:0000313" key="1">
    <source>
        <dbReference type="EMBL" id="KAK6634754.1"/>
    </source>
</evidence>
<gene>
    <name evidence="1" type="ORF">RUM44_000001</name>
</gene>
<dbReference type="Proteomes" id="UP001359485">
    <property type="component" value="Unassembled WGS sequence"/>
</dbReference>
<dbReference type="EMBL" id="JAWJWF010000003">
    <property type="protein sequence ID" value="KAK6634754.1"/>
    <property type="molecule type" value="Genomic_DNA"/>
</dbReference>
<accession>A0ABR1B4A2</accession>
<reference evidence="1 2" key="1">
    <citation type="submission" date="2023-09" db="EMBL/GenBank/DDBJ databases">
        <title>Genomes of two closely related lineages of the louse Polyplax serrata with different host specificities.</title>
        <authorList>
            <person name="Martinu J."/>
            <person name="Tarabai H."/>
            <person name="Stefka J."/>
            <person name="Hypsa V."/>
        </authorList>
    </citation>
    <scope>NUCLEOTIDE SEQUENCE [LARGE SCALE GENOMIC DNA]</scope>
    <source>
        <strain evidence="1">98ZLc_SE</strain>
    </source>
</reference>
<proteinExistence type="predicted"/>
<sequence length="79" mass="8683">MALPCHTCLEENALSEEEMARQKRVRETGEVASEQAVQELDIAASTAIATRELAHRIDPALDDSGLRKQLEDSQSAYAL</sequence>